<name>A0AAW8B0F5_ACILW</name>
<protein>
    <submittedName>
        <fullName evidence="1">Uncharacterized protein</fullName>
    </submittedName>
</protein>
<proteinExistence type="predicted"/>
<evidence type="ECO:0000313" key="2">
    <source>
        <dbReference type="Proteomes" id="UP001242129"/>
    </source>
</evidence>
<accession>A0AAW8B0F5</accession>
<reference evidence="1" key="1">
    <citation type="submission" date="2023-07" db="EMBL/GenBank/DDBJ databases">
        <title>Dynamics of blaOXA-23 gene transmission in Acinetobacter spp. from contaminated veterinary surfaces.</title>
        <authorList>
            <person name="Moreira Da Silva J."/>
            <person name="Menezes J."/>
            <person name="Fernandes L."/>
            <person name="Marques C."/>
            <person name="Amaral A."/>
            <person name="Timofte D."/>
            <person name="Pomba C."/>
        </authorList>
    </citation>
    <scope>NUCLEOTIDE SEQUENCE</scope>
    <source>
        <strain evidence="1">CMVB11Z4A1</strain>
    </source>
</reference>
<evidence type="ECO:0000313" key="1">
    <source>
        <dbReference type="EMBL" id="MDP1449009.1"/>
    </source>
</evidence>
<dbReference type="RefSeq" id="WP_146195007.1">
    <property type="nucleotide sequence ID" value="NZ_JAQITZ010000091.1"/>
</dbReference>
<sequence length="284" mass="33520">MNKINKNWNNPLFVSESGIGFYSVEPITNYDRRPYKTQQQVQEDIGENDDKYPDENDYLRAIAELKEINHQDSVWCISLFNNMDDRKAFPMVEHFLTEPIHKNFVEVCDPYFQFESDHKKLKTIISDMVAKAMEHAERWLELNKKFTYYRFPKFLDYIYVGRLWNLFTIINDIQFTKEIQKKVEGYIRFILSNGRLGVKTATYMTGLSEWKNGCKYAVEQISDYQKILDYLTENPNILKSTIYKKAGVSGRELKYLMKTAIEFKQIIVSLNSKGKEVISLPEKS</sequence>
<comment type="caution">
    <text evidence="1">The sequence shown here is derived from an EMBL/GenBank/DDBJ whole genome shotgun (WGS) entry which is preliminary data.</text>
</comment>
<organism evidence="1 2">
    <name type="scientific">Acinetobacter lwoffii</name>
    <dbReference type="NCBI Taxonomy" id="28090"/>
    <lineage>
        <taxon>Bacteria</taxon>
        <taxon>Pseudomonadati</taxon>
        <taxon>Pseudomonadota</taxon>
        <taxon>Gammaproteobacteria</taxon>
        <taxon>Moraxellales</taxon>
        <taxon>Moraxellaceae</taxon>
        <taxon>Acinetobacter</taxon>
    </lineage>
</organism>
<dbReference type="AlphaFoldDB" id="A0AAW8B0F5"/>
<dbReference type="Proteomes" id="UP001242129">
    <property type="component" value="Unassembled WGS sequence"/>
</dbReference>
<gene>
    <name evidence="1" type="ORF">Q8G51_14755</name>
</gene>
<dbReference type="EMBL" id="JAUUUS010000319">
    <property type="protein sequence ID" value="MDP1449009.1"/>
    <property type="molecule type" value="Genomic_DNA"/>
</dbReference>